<dbReference type="InterPro" id="IPR046940">
    <property type="entry name" value="TPPII_Ig-like_sf"/>
</dbReference>
<gene>
    <name evidence="13" type="ORF">SAMN05421753_106107</name>
</gene>
<evidence type="ECO:0000256" key="5">
    <source>
        <dbReference type="ARBA" id="ARBA00022670"/>
    </source>
</evidence>
<feature type="domain" description="Tripeptidyl peptidase II second Ig-like" evidence="10">
    <location>
        <begin position="799"/>
        <end position="983"/>
    </location>
</feature>
<dbReference type="InterPro" id="IPR015500">
    <property type="entry name" value="Peptidase_S8_subtilisin-rel"/>
</dbReference>
<evidence type="ECO:0000256" key="7">
    <source>
        <dbReference type="ARBA" id="ARBA00022825"/>
    </source>
</evidence>
<evidence type="ECO:0000256" key="6">
    <source>
        <dbReference type="ARBA" id="ARBA00022801"/>
    </source>
</evidence>
<keyword evidence="14" id="KW-1185">Reference proteome</keyword>
<dbReference type="GO" id="GO:0004252">
    <property type="term" value="F:serine-type endopeptidase activity"/>
    <property type="evidence" value="ECO:0007669"/>
    <property type="project" value="UniProtKB-UniRule"/>
</dbReference>
<dbReference type="Proteomes" id="UP000199518">
    <property type="component" value="Unassembled WGS sequence"/>
</dbReference>
<evidence type="ECO:0000259" key="12">
    <source>
        <dbReference type="Pfam" id="PF21316"/>
    </source>
</evidence>
<dbReference type="InterPro" id="IPR000209">
    <property type="entry name" value="Peptidase_S8/S53_dom"/>
</dbReference>
<dbReference type="InterPro" id="IPR034051">
    <property type="entry name" value="TPP_II_domain"/>
</dbReference>
<organism evidence="13 14">
    <name type="scientific">Planctomicrobium piriforme</name>
    <dbReference type="NCBI Taxonomy" id="1576369"/>
    <lineage>
        <taxon>Bacteria</taxon>
        <taxon>Pseudomonadati</taxon>
        <taxon>Planctomycetota</taxon>
        <taxon>Planctomycetia</taxon>
        <taxon>Planctomycetales</taxon>
        <taxon>Planctomycetaceae</taxon>
        <taxon>Planctomicrobium</taxon>
    </lineage>
</organism>
<accession>A0A1I3FZL5</accession>
<evidence type="ECO:0000256" key="8">
    <source>
        <dbReference type="PROSITE-ProRule" id="PRU01240"/>
    </source>
</evidence>
<comment type="similarity">
    <text evidence="2 8">Belongs to the peptidase S8 family.</text>
</comment>
<dbReference type="Gene3D" id="2.20.25.690">
    <property type="match status" value="1"/>
</dbReference>
<dbReference type="InterPro" id="IPR022229">
    <property type="entry name" value="TPPII_Ig-like-2"/>
</dbReference>
<evidence type="ECO:0000256" key="2">
    <source>
        <dbReference type="ARBA" id="ARBA00011073"/>
    </source>
</evidence>
<dbReference type="InterPro" id="IPR048384">
    <property type="entry name" value="TPPII_GBD"/>
</dbReference>
<dbReference type="AlphaFoldDB" id="A0A1I3FZL5"/>
<dbReference type="GO" id="GO:0008240">
    <property type="term" value="F:tripeptidyl-peptidase activity"/>
    <property type="evidence" value="ECO:0007669"/>
    <property type="project" value="UniProtKB-EC"/>
</dbReference>
<dbReference type="InterPro" id="IPR046939">
    <property type="entry name" value="TPPII_C_sf"/>
</dbReference>
<sequence>MCDVWNRAKWGLAIWLLIVPAGYAWEESPVPKPSFPTIDLLPKTETGALRFLKEHPHYDGRGVIVAIFDTGVDPAATGLQTTTDGKPKILDLIDGTGSGDVPLKEAEPVKEGTLVGATGRTLKIDPRWKNPTGKYRIGLKAGYDLFPPELVERLTEERREQFAKGQRKLEAQLRDQLVSIEEGTDKSLSKDECEARLKCLTEAWEGYADPGPVYDCAVFHDGDVFRAVVDTDEDGDLADEKVLTDYAREHRYAVFSDASRLSFSVQILDDGHLLSLVTASGEHGTHVAGIVAAHDSAAPERNGLAPGAQIISINIGDPRIDTMETGAALLRGLNAAVNWKCDLINMSYGEPTTTPNHGALVSKFREIVREKNVIFVAAAGNEGPALSTVGAPGGTTSEVIGVGAYVSPAMMKAGYGLAQAGQGQAYTWASRGPTTDGDWGVDLFAPGAAIAPIPHYSLQQVRHMNGTSMASPNACGNIALLVSGLKQKQAAFTPTSILRSLQATAERIPGIDLPAQGPGLVQIDQAFVHHVQWGNSPGQNVPLHVSLLDRNNARGVYLRDPHETDRIFEGDLMIEPKFSRTVEKELPLQFQMPLVLKSTADWVTVGEHLLLTKDGEMIPIKVDPTKLEPGLHIAEVLGYVADAPERGPVLRVPVVVTRPPQAAGQRWETVVESQSGEITRNFLAVPAGSRTATVRLTRVNGSEDGERIFMLHAVQLVPGWSFEHRNFKKGAALAPGEKFEATFPVTAERTLEVCLAQYWSDRGTASLKVEVEFIGLDGPTTAFELPSDGSAAALTVSSRLAVEKCEPSASLDHWERIVPPHSAKLHLLKGARNELWDEQRLSQLVLTYELELSSKGNVTLACPELQGLLYDSPVSSYRMFVFNADQELVHMEHTDPQPFELPKGTYTVKVELRDLDRSRLEPFEAMVLTSRQRLSSPITVPVDRNRPDAVEEKNEFEKVELAPGTAAVLFLKFPHAAELPDDIQTGDRLTGTLHFTKARNASVPLVHNYVAGSDDSAGESDGKAASDKSSDKKFDVAGAELEFWLTTLRARHWPQDKDVIDQLLAKVLERDPQNLEARVIKLHLIDNDDREERLPEVVAAATEVLALIPVPALKEYFGTRHASKTPEEKALNKQRETQKKQLVDALYRKGRALGHMDLPENLEKHPIADRPAHDKAFAETVAELANWVDLTEKEYVLLQVRKDRRAGDFGEALKLLDQEIAADPLKKLYQEKRAEVYEQLGWKEWEQNQQRWLLRRFPASEAAF</sequence>
<dbReference type="PROSITE" id="PS00137">
    <property type="entry name" value="SUBTILASE_HIS"/>
    <property type="match status" value="1"/>
</dbReference>
<evidence type="ECO:0000256" key="1">
    <source>
        <dbReference type="ARBA" id="ARBA00001910"/>
    </source>
</evidence>
<dbReference type="InterPro" id="IPR022398">
    <property type="entry name" value="Peptidase_S8_His-AS"/>
</dbReference>
<dbReference type="Pfam" id="PF21316">
    <property type="entry name" value="TPPII_GBD"/>
    <property type="match status" value="1"/>
</dbReference>
<dbReference type="PROSITE" id="PS51892">
    <property type="entry name" value="SUBTILASE"/>
    <property type="match status" value="1"/>
</dbReference>
<dbReference type="Gene3D" id="1.25.40.710">
    <property type="match status" value="1"/>
</dbReference>
<keyword evidence="7 8" id="KW-0720">Serine protease</keyword>
<dbReference type="SUPFAM" id="SSF52743">
    <property type="entry name" value="Subtilisin-like"/>
    <property type="match status" value="1"/>
</dbReference>
<evidence type="ECO:0000256" key="3">
    <source>
        <dbReference type="ARBA" id="ARBA00012462"/>
    </source>
</evidence>
<dbReference type="Gene3D" id="2.60.40.3170">
    <property type="match status" value="1"/>
</dbReference>
<protein>
    <recommendedName>
        <fullName evidence="3">tripeptidyl-peptidase II</fullName>
        <ecNumber evidence="3">3.4.14.10</ecNumber>
    </recommendedName>
</protein>
<feature type="active site" description="Charge relay system" evidence="8">
    <location>
        <position position="69"/>
    </location>
</feature>
<dbReference type="GO" id="GO:0005829">
    <property type="term" value="C:cytosol"/>
    <property type="evidence" value="ECO:0007669"/>
    <property type="project" value="TreeGrafter"/>
</dbReference>
<dbReference type="FunFam" id="3.40.50.200:FF:000003">
    <property type="entry name" value="Tripeptidyl peptidase 2"/>
    <property type="match status" value="1"/>
</dbReference>
<dbReference type="PRINTS" id="PR00723">
    <property type="entry name" value="SUBTILISIN"/>
</dbReference>
<evidence type="ECO:0000313" key="14">
    <source>
        <dbReference type="Proteomes" id="UP000199518"/>
    </source>
</evidence>
<dbReference type="CDD" id="cd04857">
    <property type="entry name" value="Peptidases_S8_Tripeptidyl_Aminopeptidase_II"/>
    <property type="match status" value="1"/>
</dbReference>
<evidence type="ECO:0000259" key="10">
    <source>
        <dbReference type="Pfam" id="PF12580"/>
    </source>
</evidence>
<feature type="domain" description="Peptidase S8/S53" evidence="9">
    <location>
        <begin position="60"/>
        <end position="505"/>
    </location>
</feature>
<dbReference type="PANTHER" id="PTHR43806:SF14">
    <property type="entry name" value="TRIPEPTIDYL-PEPTIDASE 2"/>
    <property type="match status" value="1"/>
</dbReference>
<dbReference type="GO" id="GO:0006508">
    <property type="term" value="P:proteolysis"/>
    <property type="evidence" value="ECO:0007669"/>
    <property type="project" value="UniProtKB-KW"/>
</dbReference>
<dbReference type="InterPro" id="IPR050131">
    <property type="entry name" value="Peptidase_S8_subtilisin-like"/>
</dbReference>
<feature type="active site" description="Charge relay system" evidence="8">
    <location>
        <position position="283"/>
    </location>
</feature>
<dbReference type="GO" id="GO:0004177">
    <property type="term" value="F:aminopeptidase activity"/>
    <property type="evidence" value="ECO:0007669"/>
    <property type="project" value="UniProtKB-KW"/>
</dbReference>
<dbReference type="STRING" id="1576369.SAMN05421753_106107"/>
<evidence type="ECO:0000313" key="13">
    <source>
        <dbReference type="EMBL" id="SFI16665.1"/>
    </source>
</evidence>
<keyword evidence="5 8" id="KW-0645">Protease</keyword>
<dbReference type="InterPro" id="IPR036852">
    <property type="entry name" value="Peptidase_S8/S53_dom_sf"/>
</dbReference>
<feature type="domain" description="Tripeptidyl-peptidase II first Ig-like" evidence="11">
    <location>
        <begin position="550"/>
        <end position="656"/>
    </location>
</feature>
<dbReference type="EC" id="3.4.14.10" evidence="3"/>
<evidence type="ECO:0000259" key="11">
    <source>
        <dbReference type="Pfam" id="PF21223"/>
    </source>
</evidence>
<dbReference type="EMBL" id="FOQD01000006">
    <property type="protein sequence ID" value="SFI16665.1"/>
    <property type="molecule type" value="Genomic_DNA"/>
</dbReference>
<dbReference type="Pfam" id="PF21223">
    <property type="entry name" value="TPPII_Ig-like-1"/>
    <property type="match status" value="1"/>
</dbReference>
<keyword evidence="4" id="KW-0031">Aminopeptidase</keyword>
<keyword evidence="6 8" id="KW-0378">Hydrolase</keyword>
<feature type="domain" description="Tripeptidyl-peptidase II galactose-binding" evidence="12">
    <location>
        <begin position="676"/>
        <end position="763"/>
    </location>
</feature>
<dbReference type="Pfam" id="PF12580">
    <property type="entry name" value="TPPII"/>
    <property type="match status" value="1"/>
</dbReference>
<dbReference type="Gene3D" id="3.40.50.200">
    <property type="entry name" value="Peptidase S8/S53 domain"/>
    <property type="match status" value="1"/>
</dbReference>
<name>A0A1I3FZL5_9PLAN</name>
<dbReference type="InterPro" id="IPR023828">
    <property type="entry name" value="Peptidase_S8_Ser-AS"/>
</dbReference>
<evidence type="ECO:0000256" key="4">
    <source>
        <dbReference type="ARBA" id="ARBA00022438"/>
    </source>
</evidence>
<feature type="active site" description="Charge relay system" evidence="8">
    <location>
        <position position="468"/>
    </location>
</feature>
<dbReference type="Pfam" id="PF00082">
    <property type="entry name" value="Peptidase_S8"/>
    <property type="match status" value="1"/>
</dbReference>
<evidence type="ECO:0000259" key="9">
    <source>
        <dbReference type="Pfam" id="PF00082"/>
    </source>
</evidence>
<comment type="catalytic activity">
    <reaction evidence="1">
        <text>Release of an N-terminal tripeptide from a polypeptide.</text>
        <dbReference type="EC" id="3.4.14.10"/>
    </reaction>
</comment>
<reference evidence="14" key="1">
    <citation type="submission" date="2016-10" db="EMBL/GenBank/DDBJ databases">
        <authorList>
            <person name="Varghese N."/>
            <person name="Submissions S."/>
        </authorList>
    </citation>
    <scope>NUCLEOTIDE SEQUENCE [LARGE SCALE GENOMIC DNA]</scope>
    <source>
        <strain evidence="14">DSM 26348</strain>
    </source>
</reference>
<dbReference type="PROSITE" id="PS00138">
    <property type="entry name" value="SUBTILASE_SER"/>
    <property type="match status" value="1"/>
</dbReference>
<proteinExistence type="inferred from homology"/>
<dbReference type="PANTHER" id="PTHR43806">
    <property type="entry name" value="PEPTIDASE S8"/>
    <property type="match status" value="1"/>
</dbReference>
<dbReference type="InterPro" id="IPR048383">
    <property type="entry name" value="TPPII_Ig-like-1"/>
</dbReference>